<dbReference type="AlphaFoldDB" id="Q36563"/>
<dbReference type="InterPro" id="IPR027434">
    <property type="entry name" value="Homing_endonucl"/>
</dbReference>
<feature type="domain" description="Homing endonuclease LAGLIDADG" evidence="1">
    <location>
        <begin position="109"/>
        <end position="202"/>
    </location>
</feature>
<keyword evidence="2" id="KW-0496">Mitochondrion</keyword>
<dbReference type="InterPro" id="IPR004860">
    <property type="entry name" value="LAGLIDADG_dom"/>
</dbReference>
<evidence type="ECO:0000259" key="1">
    <source>
        <dbReference type="Pfam" id="PF00961"/>
    </source>
</evidence>
<dbReference type="SUPFAM" id="SSF55608">
    <property type="entry name" value="Homing endonucleases"/>
    <property type="match status" value="2"/>
</dbReference>
<dbReference type="EMBL" id="X73416">
    <property type="protein sequence ID" value="CAA51818.1"/>
    <property type="molecule type" value="Genomic_DNA"/>
</dbReference>
<geneLocation type="mitochondrion" evidence="2"/>
<dbReference type="GO" id="GO:0005739">
    <property type="term" value="C:mitochondrion"/>
    <property type="evidence" value="ECO:0007669"/>
    <property type="project" value="UniProtKB-ARBA"/>
</dbReference>
<dbReference type="GO" id="GO:0004519">
    <property type="term" value="F:endonuclease activity"/>
    <property type="evidence" value="ECO:0007669"/>
    <property type="project" value="InterPro"/>
</dbReference>
<dbReference type="PANTHER" id="PTHR36181">
    <property type="entry name" value="INTRON-ENCODED ENDONUCLEASE AI3-RELATED"/>
    <property type="match status" value="1"/>
</dbReference>
<proteinExistence type="predicted"/>
<organism evidence="2">
    <name type="scientific">Cyberlindnera suaveolens</name>
    <dbReference type="NCBI Taxonomy" id="907738"/>
    <lineage>
        <taxon>Eukaryota</taxon>
        <taxon>Fungi</taxon>
        <taxon>Dikarya</taxon>
        <taxon>Ascomycota</taxon>
        <taxon>Saccharomycotina</taxon>
        <taxon>Saccharomycetes</taxon>
        <taxon>Phaffomycetales</taxon>
        <taxon>Phaffomycetaceae</taxon>
        <taxon>Cyberlindnera</taxon>
    </lineage>
</organism>
<protein>
    <submittedName>
        <fullName evidence="2">W.suaveolens mitochondrial orf1</fullName>
    </submittedName>
</protein>
<dbReference type="Pfam" id="PF00961">
    <property type="entry name" value="LAGLIDADG_1"/>
    <property type="match status" value="1"/>
</dbReference>
<dbReference type="PANTHER" id="PTHR36181:SF2">
    <property type="entry name" value="INTRON-ENCODED ENDONUCLEASE AI3-RELATED"/>
    <property type="match status" value="1"/>
</dbReference>
<name>Q36563_9ASCO</name>
<reference evidence="2" key="2">
    <citation type="journal article" date="1994" name="Yeast">
        <title>Genes of the linear mitochondrial DNA of Williopsis mrakii: coding sequences for a maturase-like protein, a ribosomal protein VAR1 homologue, cytochrome oxidase subunit 2 and methionyl tRNA.</title>
        <authorList>
            <person name="Drissi R."/>
            <person name="Sor F."/>
            <person name="Fukuhara H."/>
        </authorList>
    </citation>
    <scope>NUCLEOTIDE SEQUENCE</scope>
    <source>
        <strain evidence="2">CBS 255</strain>
    </source>
</reference>
<reference evidence="2" key="1">
    <citation type="submission" date="1993-06" db="EMBL/GenBank/DDBJ databases">
        <authorList>
            <person name="Nosek J."/>
        </authorList>
    </citation>
    <scope>NUCLEOTIDE SEQUENCE</scope>
    <source>
        <strain evidence="2">CBS 255</strain>
    </source>
</reference>
<dbReference type="SMART" id="SM00497">
    <property type="entry name" value="IENR1"/>
    <property type="match status" value="1"/>
</dbReference>
<dbReference type="Gene3D" id="3.10.28.10">
    <property type="entry name" value="Homing endonucleases"/>
    <property type="match status" value="2"/>
</dbReference>
<evidence type="ECO:0000313" key="2">
    <source>
        <dbReference type="EMBL" id="CAA51818.1"/>
    </source>
</evidence>
<dbReference type="PIR" id="S42738">
    <property type="entry name" value="S42738"/>
</dbReference>
<dbReference type="InterPro" id="IPR051289">
    <property type="entry name" value="LAGLIDADG_Endonuclease"/>
</dbReference>
<dbReference type="InterPro" id="IPR003647">
    <property type="entry name" value="Intron_nuc_1_rpt"/>
</dbReference>
<accession>Q36563</accession>
<sequence>MKKLKKELNDLSNTNNKMLFRLESPKSPFNKEMNKYLEALTTDKNYNNTYTNELIYNEYICGYMDVDGTFYMSVSYDKKLNELKANMENQYLSEKDLYKLWKEFEYKNDMNMNSKNYTRQVTPRFGVHCHMMDEDLLMKIFNKLCMSEKYIRKSYRKNTDNKMVSVYYYMDNMNLMVEKIFPFFDKHQLLTNKYYSYNKFKSSLLKFMETNDKDKFSLSSMLINNYMPMPNLSIPQNKINLFYMLGLFEAEGNVSWDNTKNSLTWSISQNINSELMMNNLKIYLNNLEMDPNTPEEIKMSLNKKDFVNTYFKKNNMLELAMTNLNFLHYKLFYNIDKYNFWLIGYKRISFTLFRMIATLYIRGVHTYPEVKEFINFLFKNIINKHLNLIEMLNIMSLEKINYFLNYDPVYNEFQSYRTNSQKGGMFMYDKNKTFIGYISSIKNTEIYFLKLGYMHGAKRTSMSKYATNNKLFLNNYYLYKSPIHNWKGENTIS</sequence>